<evidence type="ECO:0000313" key="1">
    <source>
        <dbReference type="EMBL" id="GFS27387.1"/>
    </source>
</evidence>
<name>A0AAV4K2H2_9GAST</name>
<organism evidence="1 2">
    <name type="scientific">Elysia marginata</name>
    <dbReference type="NCBI Taxonomy" id="1093978"/>
    <lineage>
        <taxon>Eukaryota</taxon>
        <taxon>Metazoa</taxon>
        <taxon>Spiralia</taxon>
        <taxon>Lophotrochozoa</taxon>
        <taxon>Mollusca</taxon>
        <taxon>Gastropoda</taxon>
        <taxon>Heterobranchia</taxon>
        <taxon>Euthyneura</taxon>
        <taxon>Panpulmonata</taxon>
        <taxon>Sacoglossa</taxon>
        <taxon>Placobranchoidea</taxon>
        <taxon>Plakobranchidae</taxon>
        <taxon>Elysia</taxon>
    </lineage>
</organism>
<keyword evidence="2" id="KW-1185">Reference proteome</keyword>
<dbReference type="Proteomes" id="UP000762676">
    <property type="component" value="Unassembled WGS sequence"/>
</dbReference>
<protein>
    <submittedName>
        <fullName evidence="1">Uncharacterized protein</fullName>
    </submittedName>
</protein>
<proteinExistence type="predicted"/>
<evidence type="ECO:0000313" key="2">
    <source>
        <dbReference type="Proteomes" id="UP000762676"/>
    </source>
</evidence>
<comment type="caution">
    <text evidence="1">The sequence shown here is derived from an EMBL/GenBank/DDBJ whole genome shotgun (WGS) entry which is preliminary data.</text>
</comment>
<accession>A0AAV4K2H2</accession>
<gene>
    <name evidence="1" type="ORF">ElyMa_005264200</name>
</gene>
<dbReference type="AlphaFoldDB" id="A0AAV4K2H2"/>
<reference evidence="1 2" key="1">
    <citation type="journal article" date="2021" name="Elife">
        <title>Chloroplast acquisition without the gene transfer in kleptoplastic sea slugs, Plakobranchus ocellatus.</title>
        <authorList>
            <person name="Maeda T."/>
            <person name="Takahashi S."/>
            <person name="Yoshida T."/>
            <person name="Shimamura S."/>
            <person name="Takaki Y."/>
            <person name="Nagai Y."/>
            <person name="Toyoda A."/>
            <person name="Suzuki Y."/>
            <person name="Arimoto A."/>
            <person name="Ishii H."/>
            <person name="Satoh N."/>
            <person name="Nishiyama T."/>
            <person name="Hasebe M."/>
            <person name="Maruyama T."/>
            <person name="Minagawa J."/>
            <person name="Obokata J."/>
            <person name="Shigenobu S."/>
        </authorList>
    </citation>
    <scope>NUCLEOTIDE SEQUENCE [LARGE SCALE GENOMIC DNA]</scope>
</reference>
<dbReference type="EMBL" id="BMAT01010510">
    <property type="protein sequence ID" value="GFS27387.1"/>
    <property type="molecule type" value="Genomic_DNA"/>
</dbReference>
<sequence length="77" mass="8712">MLDVVRDKERATLKAVLTVWRDRLDNILALRSCAPTTRTYDVTAPTGSVGFTADDWLTSILDFLRYGLRPSERPRSA</sequence>